<sequence length="66" mass="7728">MTSRTDDTWTEAWRRHAREYDPIHTMTEDLDGQPLGVTRHRVRGFIISADQMAAIANDERKPHDDH</sequence>
<protein>
    <submittedName>
        <fullName evidence="1">Uncharacterized protein</fullName>
    </submittedName>
</protein>
<gene>
    <name evidence="1" type="ORF">L0C25_23650</name>
</gene>
<dbReference type="RefSeq" id="WP_271634301.1">
    <property type="nucleotide sequence ID" value="NZ_CP094970.1"/>
</dbReference>
<name>A0AA46THV8_9ACTN</name>
<organism evidence="1 2">
    <name type="scientific">Solicola gregarius</name>
    <dbReference type="NCBI Taxonomy" id="2908642"/>
    <lineage>
        <taxon>Bacteria</taxon>
        <taxon>Bacillati</taxon>
        <taxon>Actinomycetota</taxon>
        <taxon>Actinomycetes</taxon>
        <taxon>Propionibacteriales</taxon>
        <taxon>Nocardioidaceae</taxon>
        <taxon>Solicola</taxon>
    </lineage>
</organism>
<dbReference type="Proteomes" id="UP001164390">
    <property type="component" value="Chromosome"/>
</dbReference>
<dbReference type="KEGG" id="sgrg:L0C25_23650"/>
<proteinExistence type="predicted"/>
<dbReference type="AlphaFoldDB" id="A0AA46THV8"/>
<reference evidence="1" key="1">
    <citation type="submission" date="2022-01" db="EMBL/GenBank/DDBJ databases">
        <title>Nocardioidaceae gen. sp. A5X3R13.</title>
        <authorList>
            <person name="Lopez Marin M.A."/>
            <person name="Uhlik O."/>
        </authorList>
    </citation>
    <scope>NUCLEOTIDE SEQUENCE</scope>
    <source>
        <strain evidence="1">A5X3R13</strain>
    </source>
</reference>
<keyword evidence="2" id="KW-1185">Reference proteome</keyword>
<accession>A0AA46THV8</accession>
<dbReference type="EMBL" id="CP094970">
    <property type="protein sequence ID" value="UYM05466.1"/>
    <property type="molecule type" value="Genomic_DNA"/>
</dbReference>
<evidence type="ECO:0000313" key="2">
    <source>
        <dbReference type="Proteomes" id="UP001164390"/>
    </source>
</evidence>
<evidence type="ECO:0000313" key="1">
    <source>
        <dbReference type="EMBL" id="UYM05466.1"/>
    </source>
</evidence>